<dbReference type="EMBL" id="JAACJL010000044">
    <property type="protein sequence ID" value="KAF4614849.1"/>
    <property type="molecule type" value="Genomic_DNA"/>
</dbReference>
<feature type="compositionally biased region" description="Basic residues" evidence="4">
    <location>
        <begin position="203"/>
        <end position="213"/>
    </location>
</feature>
<dbReference type="Gene3D" id="3.10.450.30">
    <property type="entry name" value="Microbial ribonucleases"/>
    <property type="match status" value="1"/>
</dbReference>
<keyword evidence="7" id="KW-1185">Reference proteome</keyword>
<feature type="coiled-coil region" evidence="3">
    <location>
        <begin position="91"/>
        <end position="118"/>
    </location>
</feature>
<protein>
    <submittedName>
        <fullName evidence="6">Uncharacterized protein</fullName>
    </submittedName>
</protein>
<dbReference type="AlphaFoldDB" id="A0A8H4VP07"/>
<gene>
    <name evidence="6" type="ORF">D9613_002972</name>
</gene>
<keyword evidence="3" id="KW-0175">Coiled coil</keyword>
<feature type="region of interest" description="Disordered" evidence="4">
    <location>
        <begin position="184"/>
        <end position="213"/>
    </location>
</feature>
<feature type="signal peptide" evidence="5">
    <location>
        <begin position="1"/>
        <end position="18"/>
    </location>
</feature>
<evidence type="ECO:0000256" key="4">
    <source>
        <dbReference type="SAM" id="MobiDB-lite"/>
    </source>
</evidence>
<evidence type="ECO:0000313" key="7">
    <source>
        <dbReference type="Proteomes" id="UP000521872"/>
    </source>
</evidence>
<dbReference type="Proteomes" id="UP000521872">
    <property type="component" value="Unassembled WGS sequence"/>
</dbReference>
<evidence type="ECO:0000313" key="6">
    <source>
        <dbReference type="EMBL" id="KAF4614849.1"/>
    </source>
</evidence>
<keyword evidence="5" id="KW-0732">Signal</keyword>
<organism evidence="6 7">
    <name type="scientific">Agrocybe pediades</name>
    <dbReference type="NCBI Taxonomy" id="84607"/>
    <lineage>
        <taxon>Eukaryota</taxon>
        <taxon>Fungi</taxon>
        <taxon>Dikarya</taxon>
        <taxon>Basidiomycota</taxon>
        <taxon>Agaricomycotina</taxon>
        <taxon>Agaricomycetes</taxon>
        <taxon>Agaricomycetidae</taxon>
        <taxon>Agaricales</taxon>
        <taxon>Agaricineae</taxon>
        <taxon>Strophariaceae</taxon>
        <taxon>Agrocybe</taxon>
    </lineage>
</organism>
<comment type="caution">
    <text evidence="6">The sequence shown here is derived from an EMBL/GenBank/DDBJ whole genome shotgun (WGS) entry which is preliminary data.</text>
</comment>
<dbReference type="InterPro" id="IPR000026">
    <property type="entry name" value="N1-like"/>
</dbReference>
<dbReference type="GO" id="GO:0016787">
    <property type="term" value="F:hydrolase activity"/>
    <property type="evidence" value="ECO:0007669"/>
    <property type="project" value="UniProtKB-KW"/>
</dbReference>
<dbReference type="InterPro" id="IPR016191">
    <property type="entry name" value="Ribonuclease/ribotoxin"/>
</dbReference>
<dbReference type="SUPFAM" id="SSF53933">
    <property type="entry name" value="Microbial ribonucleases"/>
    <property type="match status" value="1"/>
</dbReference>
<evidence type="ECO:0000256" key="1">
    <source>
        <dbReference type="ARBA" id="ARBA00022722"/>
    </source>
</evidence>
<dbReference type="Pfam" id="PF00545">
    <property type="entry name" value="Ribonuclease"/>
    <property type="match status" value="1"/>
</dbReference>
<evidence type="ECO:0000256" key="5">
    <source>
        <dbReference type="SAM" id="SignalP"/>
    </source>
</evidence>
<keyword evidence="1" id="KW-0540">Nuclease</keyword>
<feature type="compositionally biased region" description="Basic residues" evidence="4">
    <location>
        <begin position="130"/>
        <end position="144"/>
    </location>
</feature>
<accession>A0A8H4VP07</accession>
<keyword evidence="2" id="KW-0378">Hydrolase</keyword>
<proteinExistence type="predicted"/>
<feature type="chain" id="PRO_5034986590" evidence="5">
    <location>
        <begin position="19"/>
        <end position="213"/>
    </location>
</feature>
<evidence type="ECO:0000256" key="3">
    <source>
        <dbReference type="SAM" id="Coils"/>
    </source>
</evidence>
<dbReference type="GO" id="GO:0003723">
    <property type="term" value="F:RNA binding"/>
    <property type="evidence" value="ECO:0007669"/>
    <property type="project" value="InterPro"/>
</dbReference>
<reference evidence="6 7" key="1">
    <citation type="submission" date="2019-12" db="EMBL/GenBank/DDBJ databases">
        <authorList>
            <person name="Floudas D."/>
            <person name="Bentzer J."/>
            <person name="Ahren D."/>
            <person name="Johansson T."/>
            <person name="Persson P."/>
            <person name="Tunlid A."/>
        </authorList>
    </citation>
    <scope>NUCLEOTIDE SEQUENCE [LARGE SCALE GENOMIC DNA]</scope>
    <source>
        <strain evidence="6 7">CBS 102.39</strain>
    </source>
</reference>
<sequence length="213" mass="23315">MRFNILIAVSLLWTLASGLTIPANTLSARDADLEVRESDFLGDSVDIAVREPGFLSKAKSALKPLSKVKNAFKPTYKVKAGGGKPAQTYSHHEVKQAVADANHEHQRLKNASKTQKKKSPLKVFNNNNHHLPKKSGAKHAKTFPKMKGTGHEYPLPNKNGGTGKGPARVIMKEKNDKLKLHGVVAHDQSRPTGSQGANDHFKVKGKINPFKKH</sequence>
<evidence type="ECO:0000256" key="2">
    <source>
        <dbReference type="ARBA" id="ARBA00022801"/>
    </source>
</evidence>
<feature type="region of interest" description="Disordered" evidence="4">
    <location>
        <begin position="122"/>
        <end position="164"/>
    </location>
</feature>
<dbReference type="GO" id="GO:0004521">
    <property type="term" value="F:RNA endonuclease activity"/>
    <property type="evidence" value="ECO:0007669"/>
    <property type="project" value="InterPro"/>
</dbReference>
<name>A0A8H4VP07_9AGAR</name>